<evidence type="ECO:0000256" key="11">
    <source>
        <dbReference type="ARBA" id="ARBA00022840"/>
    </source>
</evidence>
<dbReference type="InterPro" id="IPR056755">
    <property type="entry name" value="DSRM_2"/>
</dbReference>
<feature type="compositionally biased region" description="Polar residues" evidence="18">
    <location>
        <begin position="144"/>
        <end position="159"/>
    </location>
</feature>
<keyword evidence="10" id="KW-0862">Zinc</keyword>
<evidence type="ECO:0000256" key="4">
    <source>
        <dbReference type="ARBA" id="ARBA00022721"/>
    </source>
</evidence>
<dbReference type="Pfam" id="PF03368">
    <property type="entry name" value="Dicer_dimer"/>
    <property type="match status" value="1"/>
</dbReference>
<dbReference type="InterPro" id="IPR006935">
    <property type="entry name" value="Helicase/UvrB_N"/>
</dbReference>
<keyword evidence="8" id="KW-0378">Hydrolase</keyword>
<accession>A0ABR4M8E0</accession>
<dbReference type="PROSITE" id="PS50821">
    <property type="entry name" value="PAZ"/>
    <property type="match status" value="1"/>
</dbReference>
<evidence type="ECO:0000256" key="2">
    <source>
        <dbReference type="ARBA" id="ARBA00001946"/>
    </source>
</evidence>
<evidence type="ECO:0000256" key="6">
    <source>
        <dbReference type="ARBA" id="ARBA00022737"/>
    </source>
</evidence>
<dbReference type="InterPro" id="IPR038248">
    <property type="entry name" value="Dicer_dimer_sf"/>
</dbReference>
<evidence type="ECO:0000256" key="18">
    <source>
        <dbReference type="SAM" id="MobiDB-lite"/>
    </source>
</evidence>
<feature type="compositionally biased region" description="Polar residues" evidence="18">
    <location>
        <begin position="45"/>
        <end position="71"/>
    </location>
</feature>
<evidence type="ECO:0000259" key="22">
    <source>
        <dbReference type="PROSITE" id="PS51194"/>
    </source>
</evidence>
<evidence type="ECO:0000259" key="21">
    <source>
        <dbReference type="PROSITE" id="PS51192"/>
    </source>
</evidence>
<sequence>MTDDLISFSPSPSPKLRQYGSDDGDDSAFQLRDTLAASELPSLDQGPSTSDTPSQSTLRPVLSLPTTNENNGDAHPPHAVKSASAAIEINGSRQSSPLLFDSKQHIPFSNSHNTRESLLSQQGSFIPIPEASPYINNPPAINPHHSNVSSSPLQKQSSENANISSDLNNFEISSTTWITKSSNRIIDSPREYQLDLFERAKKQNTIIVLDTGSGKTLISVLLLRYVAEQELERRSLGLEKRVSFFLVEKVPLVHQQFHVIISNLPYAATRIWGGSDNRPRSKEQWSSDMKSNMIIVCTAAMLQKALASTYVKMCQINLLVLDEAHHAKKNHPYARLIKDYYLCEPEATRPRILGMTASPVDTQEDIQLAAQDLEMLLCSTISTVREGTLSTDVATPNHNHFRVYYDCLEPPSRTEFVSSIARFLNLSQELRKLLAFSELAVSTLGRCHKCIVFVDMRYTAVILDDVVKQPFIENPRIKAAVLFGVSKSSTKMSHKEQNLIIHKFRQGKLNCLFATSVAEEGLDIPDCDTVIRFDLYKTMIQFVQSKGRARHKNSIYYTMMETGNIDHIRKFVSATRNTDILRRFCAQLPDDRIIEDPYTTLQRYSKEQAHISYEIQSSGARLGWVESLNILERFTAHLATTEQRNCGQAPRPEYSVIKSGKGYYCHINLPSTSPIQSHRGSLQSSKPAAKCSAAFETCIQLIKQNFIDEYLEPIFKKSLPAMRNARLAITKKSKTGYSMITKPSAWDKSRSHELSGDPLHGVAITLSTPVIPNEESTILVLLSYEKLPSLPDVHLFFGDGRTSFAQIRPLVGTVEKSKISALKNFTLRSFRDVFSKDFVPETSNLPYFIAPSNKTHDSYSPDLEVSEIINWDIIDVCLSNDYLEIGSEAPEDFYKDKFCIDPYDGGRKLYLRGVRPDLHPLDLVPDGVPSPKFRDWRNVTHNIKEYSISLWGPSRAKRTWSDDQPVVEALQMSLRRNMLEDVQDGDNDRQTHSPCFVIMEPLRISAIPPSTVAMIATFPAIIHRIESTLIALEASSILGLSIQPDLALAAVTKSKESANFPMAGQRSAADEDYERLEFLGDSFLKMATTIALYTLIPSSNEYQYHVERMMLISNQNLFRNALKLKLYEYIRTVKFDRRGWYPHDLVLRQGKSTTIKRMHSLGDKSIADVCEAFIGAAYLSTSQSPEQPVASAANFDMAVKAVSVMVDHDHHRMTAFKHYWEAYQTPSWLQATPTVPQVDFANRLSNITGYKFKNPLLARSAFKHPSYSLEDIPHYQNLEFLGDALLDMATIDFLYKTFPKEDPHWLTEHKMAMVSNRFLGCLSTEIGFHRCLLTIDPHIMKNIANYSDQLQSARFLAEEHAKASGSNIIKKNYWVDEFLKPPKCLPDIIESYVGAVFVDSGYDYSTVHDFFTKHIKPYFEDMALYDSFASEHPVTFLTKKFQSEFRCQKWNIAFEEQPLDLDAGALVLIESQVVAGVYVHGKVVSTGESDNARFAKIQAALEALAVFKDMAREQFELEYGCCCSRG</sequence>
<comment type="similarity">
    <text evidence="16 17">Belongs to the helicase family. Dicer subfamily.</text>
</comment>
<organism evidence="24 25">
    <name type="scientific">Ceratocystis lukuohia</name>
    <dbReference type="NCBI Taxonomy" id="2019550"/>
    <lineage>
        <taxon>Eukaryota</taxon>
        <taxon>Fungi</taxon>
        <taxon>Dikarya</taxon>
        <taxon>Ascomycota</taxon>
        <taxon>Pezizomycotina</taxon>
        <taxon>Sordariomycetes</taxon>
        <taxon>Hypocreomycetidae</taxon>
        <taxon>Microascales</taxon>
        <taxon>Ceratocystidaceae</taxon>
        <taxon>Ceratocystis</taxon>
    </lineage>
</organism>
<name>A0ABR4M8E0_9PEZI</name>
<evidence type="ECO:0000256" key="17">
    <source>
        <dbReference type="PROSITE-ProRule" id="PRU00657"/>
    </source>
</evidence>
<dbReference type="PROSITE" id="PS50142">
    <property type="entry name" value="RNASE_3_2"/>
    <property type="match status" value="2"/>
</dbReference>
<evidence type="ECO:0000256" key="3">
    <source>
        <dbReference type="ARBA" id="ARBA00020797"/>
    </source>
</evidence>
<dbReference type="InterPro" id="IPR027417">
    <property type="entry name" value="P-loop_NTPase"/>
</dbReference>
<evidence type="ECO:0000259" key="19">
    <source>
        <dbReference type="PROSITE" id="PS50142"/>
    </source>
</evidence>
<feature type="domain" description="RNase III" evidence="19">
    <location>
        <begin position="1068"/>
        <end position="1182"/>
    </location>
</feature>
<keyword evidence="5" id="KW-0479">Metal-binding</keyword>
<dbReference type="InterPro" id="IPR001650">
    <property type="entry name" value="Helicase_C-like"/>
</dbReference>
<protein>
    <recommendedName>
        <fullName evidence="3">Dicer-like protein 1</fullName>
    </recommendedName>
</protein>
<dbReference type="InterPro" id="IPR003100">
    <property type="entry name" value="PAZ_dom"/>
</dbReference>
<dbReference type="RefSeq" id="XP_070855722.1">
    <property type="nucleotide sequence ID" value="XM_071004715.1"/>
</dbReference>
<dbReference type="GeneID" id="98121690"/>
<evidence type="ECO:0000313" key="24">
    <source>
        <dbReference type="EMBL" id="KAL2884541.1"/>
    </source>
</evidence>
<dbReference type="Pfam" id="PF04851">
    <property type="entry name" value="ResIII"/>
    <property type="match status" value="1"/>
</dbReference>
<evidence type="ECO:0000259" key="20">
    <source>
        <dbReference type="PROSITE" id="PS50821"/>
    </source>
</evidence>
<dbReference type="PROSITE" id="PS51327">
    <property type="entry name" value="DICER_DSRBF"/>
    <property type="match status" value="1"/>
</dbReference>
<dbReference type="PANTHER" id="PTHR14950">
    <property type="entry name" value="DICER-RELATED"/>
    <property type="match status" value="1"/>
</dbReference>
<dbReference type="EMBL" id="JABSNW010000011">
    <property type="protein sequence ID" value="KAL2884541.1"/>
    <property type="molecule type" value="Genomic_DNA"/>
</dbReference>
<dbReference type="InterPro" id="IPR036389">
    <property type="entry name" value="RNase_III_sf"/>
</dbReference>
<feature type="domain" description="PAZ" evidence="20">
    <location>
        <begin position="874"/>
        <end position="1006"/>
    </location>
</feature>
<evidence type="ECO:0000256" key="10">
    <source>
        <dbReference type="ARBA" id="ARBA00022833"/>
    </source>
</evidence>
<dbReference type="CDD" id="cd18034">
    <property type="entry name" value="DEXHc_dicer"/>
    <property type="match status" value="1"/>
</dbReference>
<feature type="region of interest" description="Disordered" evidence="18">
    <location>
        <begin position="130"/>
        <end position="159"/>
    </location>
</feature>
<evidence type="ECO:0000256" key="7">
    <source>
        <dbReference type="ARBA" id="ARBA00022741"/>
    </source>
</evidence>
<dbReference type="SMART" id="SM00535">
    <property type="entry name" value="RIBOc"/>
    <property type="match status" value="2"/>
</dbReference>
<dbReference type="PROSITE" id="PS51194">
    <property type="entry name" value="HELICASE_CTER"/>
    <property type="match status" value="1"/>
</dbReference>
<dbReference type="Pfam" id="PF00636">
    <property type="entry name" value="Ribonuclease_3"/>
    <property type="match status" value="2"/>
</dbReference>
<dbReference type="Gene3D" id="3.30.160.380">
    <property type="entry name" value="Dicer dimerisation domain"/>
    <property type="match status" value="1"/>
</dbReference>
<keyword evidence="14" id="KW-0051">Antiviral defense</keyword>
<feature type="domain" description="Dicer dsRNA-binding fold" evidence="23">
    <location>
        <begin position="627"/>
        <end position="721"/>
    </location>
</feature>
<dbReference type="PANTHER" id="PTHR14950:SF62">
    <property type="entry name" value="DICER-LIKE PROTEIN 1"/>
    <property type="match status" value="1"/>
</dbReference>
<dbReference type="Gene3D" id="1.10.1520.10">
    <property type="entry name" value="Ribonuclease III domain"/>
    <property type="match status" value="2"/>
</dbReference>
<dbReference type="SMART" id="SM00487">
    <property type="entry name" value="DEXDc"/>
    <property type="match status" value="1"/>
</dbReference>
<comment type="cofactor">
    <cofactor evidence="1">
        <name>Mn(2+)</name>
        <dbReference type="ChEBI" id="CHEBI:29035"/>
    </cofactor>
</comment>
<dbReference type="InterPro" id="IPR014001">
    <property type="entry name" value="Helicase_ATP-bd"/>
</dbReference>
<dbReference type="Pfam" id="PF24995">
    <property type="entry name" value="DSRM_2"/>
    <property type="match status" value="1"/>
</dbReference>
<evidence type="ECO:0000256" key="14">
    <source>
        <dbReference type="ARBA" id="ARBA00023118"/>
    </source>
</evidence>
<keyword evidence="13 17" id="KW-0694">RNA-binding</keyword>
<feature type="domain" description="RNase III" evidence="19">
    <location>
        <begin position="1241"/>
        <end position="1401"/>
    </location>
</feature>
<evidence type="ECO:0000313" key="25">
    <source>
        <dbReference type="Proteomes" id="UP001610728"/>
    </source>
</evidence>
<gene>
    <name evidence="24" type="ORF">HOO65_110012</name>
</gene>
<keyword evidence="9" id="KW-0347">Helicase</keyword>
<feature type="domain" description="Helicase C-terminal" evidence="22">
    <location>
        <begin position="425"/>
        <end position="605"/>
    </location>
</feature>
<keyword evidence="6" id="KW-0677">Repeat</keyword>
<evidence type="ECO:0000256" key="5">
    <source>
        <dbReference type="ARBA" id="ARBA00022723"/>
    </source>
</evidence>
<dbReference type="Proteomes" id="UP001610728">
    <property type="component" value="Unassembled WGS sequence"/>
</dbReference>
<evidence type="ECO:0000256" key="1">
    <source>
        <dbReference type="ARBA" id="ARBA00001936"/>
    </source>
</evidence>
<dbReference type="Gene3D" id="3.40.50.300">
    <property type="entry name" value="P-loop containing nucleotide triphosphate hydrolases"/>
    <property type="match status" value="2"/>
</dbReference>
<proteinExistence type="inferred from homology"/>
<keyword evidence="12" id="KW-0460">Magnesium</keyword>
<dbReference type="SMART" id="SM00490">
    <property type="entry name" value="HELICc"/>
    <property type="match status" value="1"/>
</dbReference>
<comment type="cofactor">
    <cofactor evidence="2">
        <name>Mg(2+)</name>
        <dbReference type="ChEBI" id="CHEBI:18420"/>
    </cofactor>
</comment>
<keyword evidence="7" id="KW-0547">Nucleotide-binding</keyword>
<dbReference type="SUPFAM" id="SSF69065">
    <property type="entry name" value="RNase III domain-like"/>
    <property type="match status" value="2"/>
</dbReference>
<evidence type="ECO:0000256" key="9">
    <source>
        <dbReference type="ARBA" id="ARBA00022806"/>
    </source>
</evidence>
<dbReference type="SUPFAM" id="SSF52540">
    <property type="entry name" value="P-loop containing nucleoside triphosphate hydrolases"/>
    <property type="match status" value="2"/>
</dbReference>
<evidence type="ECO:0000259" key="23">
    <source>
        <dbReference type="PROSITE" id="PS51327"/>
    </source>
</evidence>
<keyword evidence="15" id="KW-0464">Manganese</keyword>
<evidence type="ECO:0000256" key="13">
    <source>
        <dbReference type="ARBA" id="ARBA00022884"/>
    </source>
</evidence>
<feature type="region of interest" description="Disordered" evidence="18">
    <location>
        <begin position="1"/>
        <end position="78"/>
    </location>
</feature>
<evidence type="ECO:0000256" key="15">
    <source>
        <dbReference type="ARBA" id="ARBA00023211"/>
    </source>
</evidence>
<evidence type="ECO:0000256" key="12">
    <source>
        <dbReference type="ARBA" id="ARBA00022842"/>
    </source>
</evidence>
<keyword evidence="4" id="KW-0930">Antiviral protein</keyword>
<evidence type="ECO:0000256" key="16">
    <source>
        <dbReference type="ARBA" id="ARBA00035116"/>
    </source>
</evidence>
<comment type="caution">
    <text evidence="24">The sequence shown here is derived from an EMBL/GenBank/DDBJ whole genome shotgun (WGS) entry which is preliminary data.</text>
</comment>
<reference evidence="24 25" key="1">
    <citation type="submission" date="2020-05" db="EMBL/GenBank/DDBJ databases">
        <title>Ceratocystis lukuohia genome.</title>
        <authorList>
            <person name="Harrington T.C."/>
            <person name="Kim K."/>
            <person name="Mayers C.G."/>
        </authorList>
    </citation>
    <scope>NUCLEOTIDE SEQUENCE [LARGE SCALE GENOMIC DNA]</scope>
    <source>
        <strain evidence="24 25">C4212</strain>
    </source>
</reference>
<evidence type="ECO:0000256" key="8">
    <source>
        <dbReference type="ARBA" id="ARBA00022801"/>
    </source>
</evidence>
<feature type="domain" description="Helicase ATP-binding" evidence="21">
    <location>
        <begin position="196"/>
        <end position="377"/>
    </location>
</feature>
<dbReference type="CDD" id="cd00593">
    <property type="entry name" value="RIBOc"/>
    <property type="match status" value="2"/>
</dbReference>
<dbReference type="PROSITE" id="PS00517">
    <property type="entry name" value="RNASE_3_1"/>
    <property type="match status" value="1"/>
</dbReference>
<dbReference type="InterPro" id="IPR000999">
    <property type="entry name" value="RNase_III_dom"/>
</dbReference>
<dbReference type="InterPro" id="IPR005034">
    <property type="entry name" value="Dicer_dimerisation"/>
</dbReference>
<keyword evidence="25" id="KW-1185">Reference proteome</keyword>
<keyword evidence="11" id="KW-0067">ATP-binding</keyword>
<dbReference type="Pfam" id="PF00271">
    <property type="entry name" value="Helicase_C"/>
    <property type="match status" value="1"/>
</dbReference>
<dbReference type="PROSITE" id="PS51192">
    <property type="entry name" value="HELICASE_ATP_BIND_1"/>
    <property type="match status" value="1"/>
</dbReference>